<dbReference type="InterPro" id="IPR036721">
    <property type="entry name" value="RCK_C_sf"/>
</dbReference>
<evidence type="ECO:0000259" key="2">
    <source>
        <dbReference type="PROSITE" id="PS51202"/>
    </source>
</evidence>
<feature type="region of interest" description="Disordered" evidence="1">
    <location>
        <begin position="281"/>
        <end position="309"/>
    </location>
</feature>
<dbReference type="EMBL" id="AOHX01000026">
    <property type="protein sequence ID" value="ELY47632.1"/>
    <property type="molecule type" value="Genomic_DNA"/>
</dbReference>
<evidence type="ECO:0000313" key="3">
    <source>
        <dbReference type="EMBL" id="ELY47632.1"/>
    </source>
</evidence>
<protein>
    <submittedName>
        <fullName evidence="3">TrkA-C domain-containing protein</fullName>
    </submittedName>
</protein>
<dbReference type="GO" id="GO:0008324">
    <property type="term" value="F:monoatomic cation transmembrane transporter activity"/>
    <property type="evidence" value="ECO:0007669"/>
    <property type="project" value="InterPro"/>
</dbReference>
<dbReference type="RefSeq" id="WP_008160651.1">
    <property type="nucleotide sequence ID" value="NZ_AOHX01000026.1"/>
</dbReference>
<reference evidence="3 4" key="1">
    <citation type="journal article" date="2014" name="PLoS Genet.">
        <title>Phylogenetically driven sequencing of extremely halophilic archaea reveals strategies for static and dynamic osmo-response.</title>
        <authorList>
            <person name="Becker E.A."/>
            <person name="Seitzer P.M."/>
            <person name="Tritt A."/>
            <person name="Larsen D."/>
            <person name="Krusor M."/>
            <person name="Yao A.I."/>
            <person name="Wu D."/>
            <person name="Madern D."/>
            <person name="Eisen J.A."/>
            <person name="Darling A.E."/>
            <person name="Facciotti M.T."/>
        </authorList>
    </citation>
    <scope>NUCLEOTIDE SEQUENCE [LARGE SCALE GENOMIC DNA]</scope>
    <source>
        <strain evidence="3 4">JCM 14089</strain>
    </source>
</reference>
<gene>
    <name evidence="3" type="ORF">C495_05222</name>
</gene>
<name>L9WE56_9EURY</name>
<proteinExistence type="predicted"/>
<dbReference type="AlphaFoldDB" id="L9WE56"/>
<dbReference type="Gene3D" id="3.30.70.1450">
    <property type="entry name" value="Regulator of K+ conductance, C-terminal domain"/>
    <property type="match status" value="1"/>
</dbReference>
<accession>L9WE56</accession>
<dbReference type="InterPro" id="IPR058604">
    <property type="entry name" value="DUF8167_3rd"/>
</dbReference>
<dbReference type="SUPFAM" id="SSF116726">
    <property type="entry name" value="TrkA C-terminal domain-like"/>
    <property type="match status" value="1"/>
</dbReference>
<dbReference type="InterPro" id="IPR006037">
    <property type="entry name" value="RCK_C"/>
</dbReference>
<dbReference type="Pfam" id="PF26502">
    <property type="entry name" value="DUF8167_2nd"/>
    <property type="match status" value="1"/>
</dbReference>
<evidence type="ECO:0000256" key="1">
    <source>
        <dbReference type="SAM" id="MobiDB-lite"/>
    </source>
</evidence>
<dbReference type="STRING" id="1230460.C495_05222"/>
<evidence type="ECO:0000313" key="4">
    <source>
        <dbReference type="Proteomes" id="UP000011661"/>
    </source>
</evidence>
<dbReference type="PATRIC" id="fig|1230460.4.peg.1060"/>
<comment type="caution">
    <text evidence="3">The sequence shown here is derived from an EMBL/GenBank/DDBJ whole genome shotgun (WGS) entry which is preliminary data.</text>
</comment>
<dbReference type="Proteomes" id="UP000011661">
    <property type="component" value="Unassembled WGS sequence"/>
</dbReference>
<dbReference type="PROSITE" id="PS51202">
    <property type="entry name" value="RCK_C"/>
    <property type="match status" value="1"/>
</dbReference>
<dbReference type="eggNOG" id="arCOG07570">
    <property type="taxonomic scope" value="Archaea"/>
</dbReference>
<dbReference type="Pfam" id="PF26501">
    <property type="entry name" value="DUF8167"/>
    <property type="match status" value="1"/>
</dbReference>
<feature type="domain" description="RCK C-terminal" evidence="2">
    <location>
        <begin position="322"/>
        <end position="403"/>
    </location>
</feature>
<dbReference type="InterPro" id="IPR058603">
    <property type="entry name" value="DUF8167_2nd"/>
</dbReference>
<dbReference type="InterPro" id="IPR058480">
    <property type="entry name" value="DUF8167_N"/>
</dbReference>
<feature type="compositionally biased region" description="Acidic residues" evidence="1">
    <location>
        <begin position="295"/>
        <end position="306"/>
    </location>
</feature>
<dbReference type="GO" id="GO:0006813">
    <property type="term" value="P:potassium ion transport"/>
    <property type="evidence" value="ECO:0007669"/>
    <property type="project" value="InterPro"/>
</dbReference>
<organism evidence="3 4">
    <name type="scientific">Natronorubrum sulfidifaciens JCM 14089</name>
    <dbReference type="NCBI Taxonomy" id="1230460"/>
    <lineage>
        <taxon>Archaea</taxon>
        <taxon>Methanobacteriati</taxon>
        <taxon>Methanobacteriota</taxon>
        <taxon>Stenosarchaea group</taxon>
        <taxon>Halobacteria</taxon>
        <taxon>Halobacteriales</taxon>
        <taxon>Natrialbaceae</taxon>
        <taxon>Natronorubrum</taxon>
    </lineage>
</organism>
<dbReference type="Pfam" id="PF26503">
    <property type="entry name" value="DUF8167_3rd"/>
    <property type="match status" value="1"/>
</dbReference>
<keyword evidence="4" id="KW-1185">Reference proteome</keyword>
<sequence length="403" mass="42493">MIESVVAQTITSETLFDAIGRLLGFSLLAGGSSLGVAFIYRWYSTDEIPEGVAILCGVSMVAIWLNTKTALQDAIIGETPLLDPETAVYTVTVFAVSAIAADGGRRLGNHLARDVFSMTAPQTITDVSELVRSAGRVVTIDLPAEIADVDGYDPVPAETKTELAGQTVLLPRRLSEEQRRERLTDRLERDYGIGHVDVEFAADGTITYLAVGSRPAGIGPTLAPGSVAVAIRADPAPDASPGDAVRIWRSDVAPARRVASGELRGVADDVATVAIDAADAKTMGHRGATERVSPTEDDGPDTESDDPTYRLVTLPRDAEADRDLVSLLRAADETVTTLSVAAGDTLEGATVGSLPVLAIALERAGTDDDPLALPDDDVRLEAGDVAYVLGRPDALRRVAELER</sequence>